<dbReference type="AlphaFoldDB" id="A0A9W8H5G8"/>
<protein>
    <submittedName>
        <fullName evidence="1">Uncharacterized protein</fullName>
    </submittedName>
</protein>
<feature type="non-terminal residue" evidence="1">
    <location>
        <position position="299"/>
    </location>
</feature>
<dbReference type="Proteomes" id="UP001140172">
    <property type="component" value="Unassembled WGS sequence"/>
</dbReference>
<sequence length="299" mass="31769">MMADRPDIQHTLLRIAACTSAEQLTATLAQGSVDRAQLVETAADTIPASALLALAQAQPLSDPSQWPSACVLRALSIDATTGRIDLAITWLEHCASTCTPSLNRLLAYARLVQAMDAPAGALAELAPLEPPQAVGWSAGRLHDSLGHMDARRWAAVGRGMQDDEVRAAWDAWWAGALDGDAWQHAVFRRMLQADAGVFAPEVRVAAALLGVCAGPEEVDWAVQGIEGDTRDARRVPGDVLAAAVARDTGRLVRSVRRHPGDSAGAVRALSEAWHVLHGLSVATTMPHLLSLLLDHEASH</sequence>
<keyword evidence="2" id="KW-1185">Reference proteome</keyword>
<proteinExistence type="predicted"/>
<accession>A0A9W8H5G8</accession>
<evidence type="ECO:0000313" key="2">
    <source>
        <dbReference type="Proteomes" id="UP001140172"/>
    </source>
</evidence>
<reference evidence="1" key="1">
    <citation type="submission" date="2022-07" db="EMBL/GenBank/DDBJ databases">
        <title>Phylogenomic reconstructions and comparative analyses of Kickxellomycotina fungi.</title>
        <authorList>
            <person name="Reynolds N.K."/>
            <person name="Stajich J.E."/>
            <person name="Barry K."/>
            <person name="Grigoriev I.V."/>
            <person name="Crous P."/>
            <person name="Smith M.E."/>
        </authorList>
    </citation>
    <scope>NUCLEOTIDE SEQUENCE</scope>
    <source>
        <strain evidence="1">BCRC 34489</strain>
    </source>
</reference>
<dbReference type="OrthoDB" id="27490at2759"/>
<gene>
    <name evidence="1" type="ORF">GGI15_004606</name>
</gene>
<comment type="caution">
    <text evidence="1">The sequence shown here is derived from an EMBL/GenBank/DDBJ whole genome shotgun (WGS) entry which is preliminary data.</text>
</comment>
<dbReference type="EMBL" id="JANBUM010000437">
    <property type="protein sequence ID" value="KAJ2777156.1"/>
    <property type="molecule type" value="Genomic_DNA"/>
</dbReference>
<organism evidence="1 2">
    <name type="scientific">Coemansia interrupta</name>
    <dbReference type="NCBI Taxonomy" id="1126814"/>
    <lineage>
        <taxon>Eukaryota</taxon>
        <taxon>Fungi</taxon>
        <taxon>Fungi incertae sedis</taxon>
        <taxon>Zoopagomycota</taxon>
        <taxon>Kickxellomycotina</taxon>
        <taxon>Kickxellomycetes</taxon>
        <taxon>Kickxellales</taxon>
        <taxon>Kickxellaceae</taxon>
        <taxon>Coemansia</taxon>
    </lineage>
</organism>
<evidence type="ECO:0000313" key="1">
    <source>
        <dbReference type="EMBL" id="KAJ2777156.1"/>
    </source>
</evidence>
<name>A0A9W8H5G8_9FUNG</name>